<proteinExistence type="predicted"/>
<name>A0A6C0I4T1_9ZZZZ</name>
<reference evidence="1" key="1">
    <citation type="journal article" date="2020" name="Nature">
        <title>Giant virus diversity and host interactions through global metagenomics.</title>
        <authorList>
            <person name="Schulz F."/>
            <person name="Roux S."/>
            <person name="Paez-Espino D."/>
            <person name="Jungbluth S."/>
            <person name="Walsh D.A."/>
            <person name="Denef V.J."/>
            <person name="McMahon K.D."/>
            <person name="Konstantinidis K.T."/>
            <person name="Eloe-Fadrosh E.A."/>
            <person name="Kyrpides N.C."/>
            <person name="Woyke T."/>
        </authorList>
    </citation>
    <scope>NUCLEOTIDE SEQUENCE</scope>
    <source>
        <strain evidence="1">GVMAG-M-3300023184-191</strain>
    </source>
</reference>
<organism evidence="1">
    <name type="scientific">viral metagenome</name>
    <dbReference type="NCBI Taxonomy" id="1070528"/>
    <lineage>
        <taxon>unclassified sequences</taxon>
        <taxon>metagenomes</taxon>
        <taxon>organismal metagenomes</taxon>
    </lineage>
</organism>
<protein>
    <submittedName>
        <fullName evidence="1">Uncharacterized protein</fullName>
    </submittedName>
</protein>
<dbReference type="AlphaFoldDB" id="A0A6C0I4T1"/>
<accession>A0A6C0I4T1</accession>
<evidence type="ECO:0000313" key="1">
    <source>
        <dbReference type="EMBL" id="QHT87802.1"/>
    </source>
</evidence>
<sequence>MAKTTRKRVSASAKKRSQARLRKYWNSVHKRNKGSKCIMQTTKKYLSRPSPPYPANKCCGKTMTGNDGAQYIAAPNASGICAWKKV</sequence>
<dbReference type="EMBL" id="MN740101">
    <property type="protein sequence ID" value="QHT87802.1"/>
    <property type="molecule type" value="Genomic_DNA"/>
</dbReference>